<feature type="compositionally biased region" description="Polar residues" evidence="8">
    <location>
        <begin position="1"/>
        <end position="10"/>
    </location>
</feature>
<evidence type="ECO:0000256" key="6">
    <source>
        <dbReference type="ARBA" id="ARBA00023242"/>
    </source>
</evidence>
<organism evidence="9 10">
    <name type="scientific">Pseudogymnoascus verrucosus</name>
    <dbReference type="NCBI Taxonomy" id="342668"/>
    <lineage>
        <taxon>Eukaryota</taxon>
        <taxon>Fungi</taxon>
        <taxon>Dikarya</taxon>
        <taxon>Ascomycota</taxon>
        <taxon>Pezizomycotina</taxon>
        <taxon>Leotiomycetes</taxon>
        <taxon>Thelebolales</taxon>
        <taxon>Thelebolaceae</taxon>
        <taxon>Pseudogymnoascus</taxon>
    </lineage>
</organism>
<feature type="region of interest" description="Disordered" evidence="8">
    <location>
        <begin position="1"/>
        <end position="65"/>
    </location>
</feature>
<evidence type="ECO:0000256" key="1">
    <source>
        <dbReference type="ARBA" id="ARBA00004123"/>
    </source>
</evidence>
<gene>
    <name evidence="9" type="ORF">VE01_04637</name>
</gene>
<dbReference type="AlphaFoldDB" id="A0A1B8GNA6"/>
<dbReference type="Proteomes" id="UP000091956">
    <property type="component" value="Unassembled WGS sequence"/>
</dbReference>
<dbReference type="InterPro" id="IPR008409">
    <property type="entry name" value="SPF27"/>
</dbReference>
<dbReference type="OrthoDB" id="205794at2759"/>
<evidence type="ECO:0000256" key="8">
    <source>
        <dbReference type="SAM" id="MobiDB-lite"/>
    </source>
</evidence>
<evidence type="ECO:0000256" key="2">
    <source>
        <dbReference type="ARBA" id="ARBA00010788"/>
    </source>
</evidence>
<dbReference type="GO" id="GO:0006397">
    <property type="term" value="P:mRNA processing"/>
    <property type="evidence" value="ECO:0007669"/>
    <property type="project" value="UniProtKB-KW"/>
</dbReference>
<comment type="similarity">
    <text evidence="2">Belongs to the SPF27 family.</text>
</comment>
<protein>
    <submittedName>
        <fullName evidence="9">Uncharacterized protein</fullName>
    </submittedName>
</protein>
<name>A0A1B8GNA6_9PEZI</name>
<dbReference type="GO" id="GO:0071013">
    <property type="term" value="C:catalytic step 2 spliceosome"/>
    <property type="evidence" value="ECO:0007669"/>
    <property type="project" value="TreeGrafter"/>
</dbReference>
<dbReference type="Pfam" id="PF05700">
    <property type="entry name" value="BCAS2"/>
    <property type="match status" value="1"/>
</dbReference>
<dbReference type="STRING" id="342668.A0A1B8GNA6"/>
<reference evidence="10" key="2">
    <citation type="journal article" date="2018" name="Nat. Commun.">
        <title>Extreme sensitivity to ultraviolet light in the fungal pathogen causing white-nose syndrome of bats.</title>
        <authorList>
            <person name="Palmer J.M."/>
            <person name="Drees K.P."/>
            <person name="Foster J.T."/>
            <person name="Lindner D.L."/>
        </authorList>
    </citation>
    <scope>NUCLEOTIDE SEQUENCE [LARGE SCALE GENOMIC DNA]</scope>
    <source>
        <strain evidence="10">UAMH 10579</strain>
    </source>
</reference>
<feature type="coiled-coil region" evidence="7">
    <location>
        <begin position="126"/>
        <end position="160"/>
    </location>
</feature>
<evidence type="ECO:0000256" key="4">
    <source>
        <dbReference type="ARBA" id="ARBA00022728"/>
    </source>
</evidence>
<accession>A0A1B8GNA6</accession>
<feature type="compositionally biased region" description="Pro residues" evidence="8">
    <location>
        <begin position="37"/>
        <end position="50"/>
    </location>
</feature>
<evidence type="ECO:0000313" key="9">
    <source>
        <dbReference type="EMBL" id="OBT97297.1"/>
    </source>
</evidence>
<dbReference type="GeneID" id="28838023"/>
<dbReference type="EMBL" id="KV460223">
    <property type="protein sequence ID" value="OBT97297.1"/>
    <property type="molecule type" value="Genomic_DNA"/>
</dbReference>
<dbReference type="GO" id="GO:0008380">
    <property type="term" value="P:RNA splicing"/>
    <property type="evidence" value="ECO:0007669"/>
    <property type="project" value="UniProtKB-KW"/>
</dbReference>
<keyword evidence="7" id="KW-0175">Coiled coil</keyword>
<keyword evidence="6" id="KW-0539">Nucleus</keyword>
<sequence length="199" mass="21514">MSLTTNTTFESLPYIDTPPSPSALTSARELISSSLPVPLPESHPRLPPCPALEGFDPSSSAPKKMSAIDMSRYEALDAPGAGSSVEEIEDAVRKAGVTSTYLRLRVRGLENLENGAKGKEDWLAGNAQTAEVLEGVERELAETKEEIERVVSERRNRQEAVGAEMEVLEKTWRGGVGRVVETGVAAEGLRRERLEVLGA</sequence>
<keyword evidence="10" id="KW-1185">Reference proteome</keyword>
<dbReference type="PANTHER" id="PTHR13296:SF0">
    <property type="entry name" value="PRE-MRNA-SPLICING FACTOR SPF27"/>
    <property type="match status" value="1"/>
</dbReference>
<proteinExistence type="inferred from homology"/>
<dbReference type="PANTHER" id="PTHR13296">
    <property type="entry name" value="BCAS2 PROTEIN"/>
    <property type="match status" value="1"/>
</dbReference>
<comment type="subcellular location">
    <subcellularLocation>
        <location evidence="1">Nucleus</location>
    </subcellularLocation>
</comment>
<evidence type="ECO:0000256" key="3">
    <source>
        <dbReference type="ARBA" id="ARBA00022664"/>
    </source>
</evidence>
<reference evidence="9 10" key="1">
    <citation type="submission" date="2016-03" db="EMBL/GenBank/DDBJ databases">
        <title>Comparative genomics of Pseudogymnoascus destructans, the fungus causing white-nose syndrome of bats.</title>
        <authorList>
            <person name="Palmer J.M."/>
            <person name="Drees K.P."/>
            <person name="Foster J.T."/>
            <person name="Lindner D.L."/>
        </authorList>
    </citation>
    <scope>NUCLEOTIDE SEQUENCE [LARGE SCALE GENOMIC DNA]</scope>
    <source>
        <strain evidence="9 10">UAMH 10579</strain>
    </source>
</reference>
<dbReference type="GO" id="GO:0071011">
    <property type="term" value="C:precatalytic spliceosome"/>
    <property type="evidence" value="ECO:0007669"/>
    <property type="project" value="TreeGrafter"/>
</dbReference>
<evidence type="ECO:0000256" key="7">
    <source>
        <dbReference type="SAM" id="Coils"/>
    </source>
</evidence>
<keyword evidence="4" id="KW-0747">Spliceosome</keyword>
<keyword evidence="3" id="KW-0507">mRNA processing</keyword>
<evidence type="ECO:0000256" key="5">
    <source>
        <dbReference type="ARBA" id="ARBA00023187"/>
    </source>
</evidence>
<keyword evidence="5" id="KW-0508">mRNA splicing</keyword>
<dbReference type="RefSeq" id="XP_018131030.1">
    <property type="nucleotide sequence ID" value="XM_018274107.2"/>
</dbReference>
<evidence type="ECO:0000313" key="10">
    <source>
        <dbReference type="Proteomes" id="UP000091956"/>
    </source>
</evidence>
<dbReference type="GO" id="GO:0000974">
    <property type="term" value="C:Prp19 complex"/>
    <property type="evidence" value="ECO:0007669"/>
    <property type="project" value="TreeGrafter"/>
</dbReference>